<dbReference type="Gene3D" id="3.80.30.20">
    <property type="entry name" value="tm_1862 like domain"/>
    <property type="match status" value="1"/>
</dbReference>
<comment type="caution">
    <text evidence="2">The sequence shown here is derived from an EMBL/GenBank/DDBJ whole genome shotgun (WGS) entry which is preliminary data.</text>
</comment>
<dbReference type="Pfam" id="PF19864">
    <property type="entry name" value="Radical_SAM_N2"/>
    <property type="match status" value="1"/>
</dbReference>
<reference evidence="2" key="1">
    <citation type="journal article" date="2020" name="mSystems">
        <title>Genome- and Community-Level Interaction Insights into Carbon Utilization and Element Cycling Functions of Hydrothermarchaeota in Hydrothermal Sediment.</title>
        <authorList>
            <person name="Zhou Z."/>
            <person name="Liu Y."/>
            <person name="Xu W."/>
            <person name="Pan J."/>
            <person name="Luo Z.H."/>
            <person name="Li M."/>
        </authorList>
    </citation>
    <scope>NUCLEOTIDE SEQUENCE [LARGE SCALE GENOMIC DNA]</scope>
    <source>
        <strain evidence="2">SpSt-503</strain>
    </source>
</reference>
<dbReference type="Pfam" id="PF04055">
    <property type="entry name" value="Radical_SAM"/>
    <property type="match status" value="1"/>
</dbReference>
<organism evidence="2">
    <name type="scientific">Gracilinema caldarium</name>
    <dbReference type="NCBI Taxonomy" id="215591"/>
    <lineage>
        <taxon>Bacteria</taxon>
        <taxon>Pseudomonadati</taxon>
        <taxon>Spirochaetota</taxon>
        <taxon>Spirochaetia</taxon>
        <taxon>Spirochaetales</taxon>
        <taxon>Breznakiellaceae</taxon>
        <taxon>Gracilinema</taxon>
    </lineage>
</organism>
<dbReference type="GO" id="GO:0051536">
    <property type="term" value="F:iron-sulfur cluster binding"/>
    <property type="evidence" value="ECO:0007669"/>
    <property type="project" value="InterPro"/>
</dbReference>
<sequence>MTHNNKTIDPIIDIGKELLSIEKPGRYVGGEYGLYNHDNKILKMAIAFPDLYEIGMSNQAIKILYNNLNRLDGVSCDRVFAPAPDFEQLLQNKNIPLYTLDAYKPLYELDIIGVSLGYELGITGMLSILQSGWIPIKKQDRTEKHPIVIIGGPAASNPIPFQNFVDAVWVGEAENAFFTLIEKIRDAKKAGLDRAGLLQIIVADDAVWVPGKTAKRSIDTNFTDTHRVVPSLPVPSIKVVQDHGSVEIMRGCPNGCRFCHAGIWYRPTRMKSIQTIEEEVDAIVKQAGYREITLSSLSSGDFIGIDYLVKKLNNKYKNRHISFQLPSLKVSTFSLPLLEKISETRKSGLTFAIETPADAWQLSINKEVARNNVISILQEAKRHGWKSAKFYFMIGLPVGNFQEGYEHNHEEEEIVQFLIDIYKKTSVQIHVNIGTFVPKPHTPYQWVPQISEELAYKKLKYIRDSLRPLGFKISTHDPFVSTIEGMLSRGDERVGEIIEQAFSAGCRLDAWDDYFKKDIWRVLIDQNSNVISEILSGYPIESALPWDSIISKTAKAFLIKEYQKSLSSELTSSCLEECKHNCGICGSKANIVKNSIQSEVFSEEDLIQENVLKEQKHPENKKVSYKIVFSYTKERTAVFIPHLSLVETFSKAFIRANLPVQFTEGFNPLPRLDIAAPLSLGVTALGEIATIELLEPVEYSLFINDLNKALPQDIRIINAILISIPEGSKKYTSPALLWGYRYKSESEHGFTDVKACEDKLFRESFLQDSRKSLLDLTRLSVLADDGQGGYTDYFTRYRELYPL</sequence>
<dbReference type="InterPro" id="IPR058240">
    <property type="entry name" value="rSAM_sf"/>
</dbReference>
<gene>
    <name evidence="2" type="ORF">ENS59_00135</name>
</gene>
<dbReference type="PANTHER" id="PTHR42731:SF1">
    <property type="entry name" value="RADICAL SAM DOMAIN PROTEIN"/>
    <property type="match status" value="1"/>
</dbReference>
<dbReference type="CDD" id="cd01335">
    <property type="entry name" value="Radical_SAM"/>
    <property type="match status" value="1"/>
</dbReference>
<evidence type="ECO:0000259" key="1">
    <source>
        <dbReference type="PROSITE" id="PS51918"/>
    </source>
</evidence>
<evidence type="ECO:0000313" key="2">
    <source>
        <dbReference type="EMBL" id="HFH27915.1"/>
    </source>
</evidence>
<dbReference type="InterPro" id="IPR007197">
    <property type="entry name" value="rSAM"/>
</dbReference>
<protein>
    <submittedName>
        <fullName evidence="2">DUF2344 domain-containing protein</fullName>
    </submittedName>
</protein>
<dbReference type="PANTHER" id="PTHR42731">
    <property type="entry name" value="SLL1084 PROTEIN"/>
    <property type="match status" value="1"/>
</dbReference>
<dbReference type="SFLD" id="SFLDG01082">
    <property type="entry name" value="B12-binding_domain_containing"/>
    <property type="match status" value="1"/>
</dbReference>
<accession>A0A7C3EE73</accession>
<dbReference type="InterPro" id="IPR045784">
    <property type="entry name" value="Radical_SAM_N2"/>
</dbReference>
<proteinExistence type="predicted"/>
<dbReference type="SMART" id="SM00729">
    <property type="entry name" value="Elp3"/>
    <property type="match status" value="1"/>
</dbReference>
<dbReference type="PROSITE" id="PS51918">
    <property type="entry name" value="RADICAL_SAM"/>
    <property type="match status" value="1"/>
</dbReference>
<dbReference type="SFLD" id="SFLDS00029">
    <property type="entry name" value="Radical_SAM"/>
    <property type="match status" value="1"/>
</dbReference>
<dbReference type="InterPro" id="IPR023404">
    <property type="entry name" value="rSAM_horseshoe"/>
</dbReference>
<dbReference type="AlphaFoldDB" id="A0A7C3EE73"/>
<dbReference type="GO" id="GO:0003824">
    <property type="term" value="F:catalytic activity"/>
    <property type="evidence" value="ECO:0007669"/>
    <property type="project" value="InterPro"/>
</dbReference>
<dbReference type="SUPFAM" id="SSF102114">
    <property type="entry name" value="Radical SAM enzymes"/>
    <property type="match status" value="1"/>
</dbReference>
<dbReference type="InterPro" id="IPR018768">
    <property type="entry name" value="DUF2344"/>
</dbReference>
<name>A0A7C3EE73_9SPIR</name>
<dbReference type="NCBIfam" id="TIGR03936">
    <property type="entry name" value="sam_1_link_chp"/>
    <property type="match status" value="1"/>
</dbReference>
<dbReference type="Pfam" id="PF10105">
    <property type="entry name" value="DUF2344"/>
    <property type="match status" value="1"/>
</dbReference>
<dbReference type="EMBL" id="DSVL01000003">
    <property type="protein sequence ID" value="HFH27915.1"/>
    <property type="molecule type" value="Genomic_DNA"/>
</dbReference>
<dbReference type="InterPro" id="IPR006638">
    <property type="entry name" value="Elp3/MiaA/NifB-like_rSAM"/>
</dbReference>
<feature type="domain" description="Radical SAM core" evidence="1">
    <location>
        <begin position="238"/>
        <end position="472"/>
    </location>
</feature>